<evidence type="ECO:0008006" key="4">
    <source>
        <dbReference type="Google" id="ProtNLM"/>
    </source>
</evidence>
<sequence length="531" mass="57151">ASRGALPSRPLRARRARTCGNAAAPAGADRLSGSRGGAEGALAFAPMRPAAALVLLVAAVAGRALGVRRVREKPSATSQVVEALGSRRAEAAGRGAPIVLGPVDVAAPPPAHRALEARELRVLESPEEVWELLSGKRVLHVKGFGSGFGDPPEEQMGVQKQQSDSAVQAIKRFCPDYLVVDGDPWGSGFQRYIKAYAQKQASDGLEVPELLWVKNVSGSSPSPEERKKRLGQAREWADQGLPVVVSWLPEATISEGVDRLFGEGCWEKLQVHKYDFRGAVRLLDAAEPDRPEWLRGLTGTAPGREIHLAIQVVESRASMRHFEKCSFENAAKGNAIYQHLRGEGREPAAQGAVSFGGGESVLLEFATLYLFPGSGFDAGQAALLPFSRGRLSDPALPAHEGRAFKSEDQLRVEEEARQVVHAYYAAIDKRKLAEMLACVSDDVTVTFQESHRNWSGREAAEQKFGAWLSSGSITAEDLSLGVAVERCQACGSAPKATAVRVELTCDFGQGPRRMGYQVVRGKIVSIDHLPT</sequence>
<dbReference type="EMBL" id="CAUYUJ010017118">
    <property type="protein sequence ID" value="CAK0871969.1"/>
    <property type="molecule type" value="Genomic_DNA"/>
</dbReference>
<evidence type="ECO:0000313" key="3">
    <source>
        <dbReference type="Proteomes" id="UP001189429"/>
    </source>
</evidence>
<feature type="compositionally biased region" description="Low complexity" evidence="1">
    <location>
        <begin position="1"/>
        <end position="10"/>
    </location>
</feature>
<evidence type="ECO:0000256" key="1">
    <source>
        <dbReference type="SAM" id="MobiDB-lite"/>
    </source>
</evidence>
<name>A0ABN9VFM2_9DINO</name>
<dbReference type="Proteomes" id="UP001189429">
    <property type="component" value="Unassembled WGS sequence"/>
</dbReference>
<feature type="region of interest" description="Disordered" evidence="1">
    <location>
        <begin position="1"/>
        <end position="33"/>
    </location>
</feature>
<evidence type="ECO:0000313" key="2">
    <source>
        <dbReference type="EMBL" id="CAK0871969.1"/>
    </source>
</evidence>
<dbReference type="Gene3D" id="3.10.450.50">
    <property type="match status" value="1"/>
</dbReference>
<feature type="non-terminal residue" evidence="2">
    <location>
        <position position="1"/>
    </location>
</feature>
<dbReference type="InterPro" id="IPR032710">
    <property type="entry name" value="NTF2-like_dom_sf"/>
</dbReference>
<dbReference type="SUPFAM" id="SSF54427">
    <property type="entry name" value="NTF2-like"/>
    <property type="match status" value="1"/>
</dbReference>
<comment type="caution">
    <text evidence="2">The sequence shown here is derived from an EMBL/GenBank/DDBJ whole genome shotgun (WGS) entry which is preliminary data.</text>
</comment>
<gene>
    <name evidence="2" type="ORF">PCOR1329_LOCUS57589</name>
</gene>
<dbReference type="CDD" id="cd00531">
    <property type="entry name" value="NTF2_like"/>
    <property type="match status" value="1"/>
</dbReference>
<protein>
    <recommendedName>
        <fullName evidence="4">SnoaL-like domain-containing protein</fullName>
    </recommendedName>
</protein>
<organism evidence="2 3">
    <name type="scientific">Prorocentrum cordatum</name>
    <dbReference type="NCBI Taxonomy" id="2364126"/>
    <lineage>
        <taxon>Eukaryota</taxon>
        <taxon>Sar</taxon>
        <taxon>Alveolata</taxon>
        <taxon>Dinophyceae</taxon>
        <taxon>Prorocentrales</taxon>
        <taxon>Prorocentraceae</taxon>
        <taxon>Prorocentrum</taxon>
    </lineage>
</organism>
<accession>A0ABN9VFM2</accession>
<proteinExistence type="predicted"/>
<keyword evidence="3" id="KW-1185">Reference proteome</keyword>
<reference evidence="2" key="1">
    <citation type="submission" date="2023-10" db="EMBL/GenBank/DDBJ databases">
        <authorList>
            <person name="Chen Y."/>
            <person name="Shah S."/>
            <person name="Dougan E. K."/>
            <person name="Thang M."/>
            <person name="Chan C."/>
        </authorList>
    </citation>
    <scope>NUCLEOTIDE SEQUENCE [LARGE SCALE GENOMIC DNA]</scope>
</reference>